<feature type="transmembrane region" description="Helical" evidence="9">
    <location>
        <begin position="154"/>
        <end position="173"/>
    </location>
</feature>
<evidence type="ECO:0000256" key="2">
    <source>
        <dbReference type="ARBA" id="ARBA00006175"/>
    </source>
</evidence>
<feature type="transmembrane region" description="Helical" evidence="9">
    <location>
        <begin position="122"/>
        <end position="142"/>
    </location>
</feature>
<keyword evidence="6 9" id="KW-1133">Transmembrane helix</keyword>
<name>A0AAE0C9K6_9CHLO</name>
<feature type="transmembrane region" description="Helical" evidence="9">
    <location>
        <begin position="206"/>
        <end position="226"/>
    </location>
</feature>
<evidence type="ECO:0000256" key="6">
    <source>
        <dbReference type="ARBA" id="ARBA00022989"/>
    </source>
</evidence>
<dbReference type="InterPro" id="IPR034294">
    <property type="entry name" value="Aquaporin_transptr"/>
</dbReference>
<evidence type="ECO:0000313" key="12">
    <source>
        <dbReference type="Proteomes" id="UP001190700"/>
    </source>
</evidence>
<dbReference type="GO" id="GO:0015250">
    <property type="term" value="F:water channel activity"/>
    <property type="evidence" value="ECO:0007669"/>
    <property type="project" value="TreeGrafter"/>
</dbReference>
<dbReference type="PROSITE" id="PS51257">
    <property type="entry name" value="PROKAR_LIPOPROTEIN"/>
    <property type="match status" value="1"/>
</dbReference>
<dbReference type="PANTHER" id="PTHR19139:SF199">
    <property type="entry name" value="MIP17260P"/>
    <property type="match status" value="1"/>
</dbReference>
<proteinExistence type="inferred from homology"/>
<evidence type="ECO:0000256" key="4">
    <source>
        <dbReference type="ARBA" id="ARBA00022475"/>
    </source>
</evidence>
<organism evidence="11 12">
    <name type="scientific">Cymbomonas tetramitiformis</name>
    <dbReference type="NCBI Taxonomy" id="36881"/>
    <lineage>
        <taxon>Eukaryota</taxon>
        <taxon>Viridiplantae</taxon>
        <taxon>Chlorophyta</taxon>
        <taxon>Pyramimonadophyceae</taxon>
        <taxon>Pyramimonadales</taxon>
        <taxon>Pyramimonadaceae</taxon>
        <taxon>Cymbomonas</taxon>
    </lineage>
</organism>
<keyword evidence="7 9" id="KW-0472">Membrane</keyword>
<dbReference type="Gene3D" id="1.20.1080.10">
    <property type="entry name" value="Glycerol uptake facilitator protein"/>
    <property type="match status" value="1"/>
</dbReference>
<comment type="similarity">
    <text evidence="2 8">Belongs to the MIP/aquaporin (TC 1.A.8) family.</text>
</comment>
<dbReference type="InterPro" id="IPR023271">
    <property type="entry name" value="Aquaporin-like"/>
</dbReference>
<feature type="transmembrane region" description="Helical" evidence="9">
    <location>
        <begin position="82"/>
        <end position="102"/>
    </location>
</feature>
<comment type="caution">
    <text evidence="11">The sequence shown here is derived from an EMBL/GenBank/DDBJ whole genome shotgun (WGS) entry which is preliminary data.</text>
</comment>
<reference evidence="11 12" key="1">
    <citation type="journal article" date="2015" name="Genome Biol. Evol.">
        <title>Comparative Genomics of a Bacterivorous Green Alga Reveals Evolutionary Causalities and Consequences of Phago-Mixotrophic Mode of Nutrition.</title>
        <authorList>
            <person name="Burns J.A."/>
            <person name="Paasch A."/>
            <person name="Narechania A."/>
            <person name="Kim E."/>
        </authorList>
    </citation>
    <scope>NUCLEOTIDE SEQUENCE [LARGE SCALE GENOMIC DNA]</scope>
    <source>
        <strain evidence="11 12">PLY_AMNH</strain>
    </source>
</reference>
<evidence type="ECO:0000256" key="10">
    <source>
        <dbReference type="SAM" id="SignalP"/>
    </source>
</evidence>
<keyword evidence="3 8" id="KW-0813">Transport</keyword>
<keyword evidence="5 8" id="KW-0812">Transmembrane</keyword>
<sequence length="259" mass="27140">MDKPTALLRMCAAEFLALFLFVVLSCGSALVPGATGTSISLSFGFTILALGHCFGPISGGHINPAVTIALTAAQKVDPLRCVCFIFAQVLGAVSGAATLYGVMDKELRGCLGSNMVADGYEVGQAFGLELVTTFVLVLTVFATTDVKNLGASTLGVFPIAMSVMVCHIISIPLTGCGINPARSFGTALVAVLADLDCADKVMDDHYIFWFAPILGGLLAAFTYQMVLTDNWRDTSGGLIDVLRNKETSGNTVQVFKPSP</sequence>
<keyword evidence="4" id="KW-1003">Cell membrane</keyword>
<comment type="subcellular location">
    <subcellularLocation>
        <location evidence="1">Cell membrane</location>
        <topology evidence="1">Multi-pass membrane protein</topology>
    </subcellularLocation>
</comment>
<keyword evidence="10" id="KW-0732">Signal</keyword>
<dbReference type="Proteomes" id="UP001190700">
    <property type="component" value="Unassembled WGS sequence"/>
</dbReference>
<evidence type="ECO:0000256" key="7">
    <source>
        <dbReference type="ARBA" id="ARBA00023136"/>
    </source>
</evidence>
<feature type="transmembrane region" description="Helical" evidence="9">
    <location>
        <begin position="43"/>
        <end position="70"/>
    </location>
</feature>
<protein>
    <submittedName>
        <fullName evidence="11">Uncharacterized protein</fullName>
    </submittedName>
</protein>
<dbReference type="GO" id="GO:0005886">
    <property type="term" value="C:plasma membrane"/>
    <property type="evidence" value="ECO:0007669"/>
    <property type="project" value="UniProtKB-SubCell"/>
</dbReference>
<dbReference type="InterPro" id="IPR022357">
    <property type="entry name" value="MIP_CS"/>
</dbReference>
<dbReference type="CDD" id="cd00333">
    <property type="entry name" value="MIP"/>
    <property type="match status" value="1"/>
</dbReference>
<evidence type="ECO:0000256" key="8">
    <source>
        <dbReference type="RuleBase" id="RU000477"/>
    </source>
</evidence>
<dbReference type="EMBL" id="LGRX02026378">
    <property type="protein sequence ID" value="KAK3250966.1"/>
    <property type="molecule type" value="Genomic_DNA"/>
</dbReference>
<dbReference type="Pfam" id="PF00230">
    <property type="entry name" value="MIP"/>
    <property type="match status" value="1"/>
</dbReference>
<evidence type="ECO:0000256" key="3">
    <source>
        <dbReference type="ARBA" id="ARBA00022448"/>
    </source>
</evidence>
<dbReference type="AlphaFoldDB" id="A0AAE0C9K6"/>
<dbReference type="SUPFAM" id="SSF81338">
    <property type="entry name" value="Aquaporin-like"/>
    <property type="match status" value="1"/>
</dbReference>
<evidence type="ECO:0000256" key="5">
    <source>
        <dbReference type="ARBA" id="ARBA00022692"/>
    </source>
</evidence>
<dbReference type="PROSITE" id="PS00221">
    <property type="entry name" value="MIP"/>
    <property type="match status" value="1"/>
</dbReference>
<dbReference type="PRINTS" id="PR00783">
    <property type="entry name" value="MINTRINSICP"/>
</dbReference>
<evidence type="ECO:0000256" key="1">
    <source>
        <dbReference type="ARBA" id="ARBA00004651"/>
    </source>
</evidence>
<dbReference type="PANTHER" id="PTHR19139">
    <property type="entry name" value="AQUAPORIN TRANSPORTER"/>
    <property type="match status" value="1"/>
</dbReference>
<feature type="chain" id="PRO_5042173511" evidence="10">
    <location>
        <begin position="30"/>
        <end position="259"/>
    </location>
</feature>
<dbReference type="InterPro" id="IPR000425">
    <property type="entry name" value="MIP"/>
</dbReference>
<evidence type="ECO:0000313" key="11">
    <source>
        <dbReference type="EMBL" id="KAK3250966.1"/>
    </source>
</evidence>
<feature type="signal peptide" evidence="10">
    <location>
        <begin position="1"/>
        <end position="29"/>
    </location>
</feature>
<keyword evidence="12" id="KW-1185">Reference proteome</keyword>
<gene>
    <name evidence="11" type="ORF">CYMTET_39682</name>
</gene>
<evidence type="ECO:0000256" key="9">
    <source>
        <dbReference type="SAM" id="Phobius"/>
    </source>
</evidence>
<accession>A0AAE0C9K6</accession>